<protein>
    <submittedName>
        <fullName evidence="2">Uncharacterized protein</fullName>
    </submittedName>
</protein>
<name>A0A448WG86_9PLAT</name>
<feature type="region of interest" description="Disordered" evidence="1">
    <location>
        <begin position="1"/>
        <end position="23"/>
    </location>
</feature>
<evidence type="ECO:0000313" key="2">
    <source>
        <dbReference type="EMBL" id="VEL10886.1"/>
    </source>
</evidence>
<reference evidence="2" key="1">
    <citation type="submission" date="2018-11" db="EMBL/GenBank/DDBJ databases">
        <authorList>
            <consortium name="Pathogen Informatics"/>
        </authorList>
    </citation>
    <scope>NUCLEOTIDE SEQUENCE</scope>
</reference>
<organism evidence="2 3">
    <name type="scientific">Protopolystoma xenopodis</name>
    <dbReference type="NCBI Taxonomy" id="117903"/>
    <lineage>
        <taxon>Eukaryota</taxon>
        <taxon>Metazoa</taxon>
        <taxon>Spiralia</taxon>
        <taxon>Lophotrochozoa</taxon>
        <taxon>Platyhelminthes</taxon>
        <taxon>Monogenea</taxon>
        <taxon>Polyopisthocotylea</taxon>
        <taxon>Polystomatidea</taxon>
        <taxon>Polystomatidae</taxon>
        <taxon>Protopolystoma</taxon>
    </lineage>
</organism>
<sequence length="72" mass="8080">MSLAPRDSDSPTLKPTRGRALSRLPRHRLWANPNRQGQVECNGLKSHSTHYIMSDAALPSRQKVGLYVILDN</sequence>
<keyword evidence="3" id="KW-1185">Reference proteome</keyword>
<dbReference type="Proteomes" id="UP000784294">
    <property type="component" value="Unassembled WGS sequence"/>
</dbReference>
<gene>
    <name evidence="2" type="ORF">PXEA_LOCUS4326</name>
</gene>
<evidence type="ECO:0000256" key="1">
    <source>
        <dbReference type="SAM" id="MobiDB-lite"/>
    </source>
</evidence>
<comment type="caution">
    <text evidence="2">The sequence shown here is derived from an EMBL/GenBank/DDBJ whole genome shotgun (WGS) entry which is preliminary data.</text>
</comment>
<evidence type="ECO:0000313" key="3">
    <source>
        <dbReference type="Proteomes" id="UP000784294"/>
    </source>
</evidence>
<dbReference type="AlphaFoldDB" id="A0A448WG86"/>
<dbReference type="EMBL" id="CAAALY010010208">
    <property type="protein sequence ID" value="VEL10886.1"/>
    <property type="molecule type" value="Genomic_DNA"/>
</dbReference>
<accession>A0A448WG86</accession>
<proteinExistence type="predicted"/>